<organism evidence="2 3">
    <name type="scientific">Camellia sinensis</name>
    <name type="common">Tea plant</name>
    <name type="synonym">Thea sinensis</name>
    <dbReference type="NCBI Taxonomy" id="4442"/>
    <lineage>
        <taxon>Eukaryota</taxon>
        <taxon>Viridiplantae</taxon>
        <taxon>Streptophyta</taxon>
        <taxon>Embryophyta</taxon>
        <taxon>Tracheophyta</taxon>
        <taxon>Spermatophyta</taxon>
        <taxon>Magnoliopsida</taxon>
        <taxon>eudicotyledons</taxon>
        <taxon>Gunneridae</taxon>
        <taxon>Pentapetalae</taxon>
        <taxon>asterids</taxon>
        <taxon>Ericales</taxon>
        <taxon>Theaceae</taxon>
        <taxon>Camellia</taxon>
    </lineage>
</organism>
<name>A0A7J7G0C3_CAMSI</name>
<comment type="caution">
    <text evidence="2">The sequence shown here is derived from an EMBL/GenBank/DDBJ whole genome shotgun (WGS) entry which is preliminary data.</text>
</comment>
<proteinExistence type="predicted"/>
<reference evidence="3" key="1">
    <citation type="journal article" date="2020" name="Nat. Commun.">
        <title>Genome assembly of wild tea tree DASZ reveals pedigree and selection history of tea varieties.</title>
        <authorList>
            <person name="Zhang W."/>
            <person name="Zhang Y."/>
            <person name="Qiu H."/>
            <person name="Guo Y."/>
            <person name="Wan H."/>
            <person name="Zhang X."/>
            <person name="Scossa F."/>
            <person name="Alseekh S."/>
            <person name="Zhang Q."/>
            <person name="Wang P."/>
            <person name="Xu L."/>
            <person name="Schmidt M.H."/>
            <person name="Jia X."/>
            <person name="Li D."/>
            <person name="Zhu A."/>
            <person name="Guo F."/>
            <person name="Chen W."/>
            <person name="Ni D."/>
            <person name="Usadel B."/>
            <person name="Fernie A.R."/>
            <person name="Wen W."/>
        </authorList>
    </citation>
    <scope>NUCLEOTIDE SEQUENCE [LARGE SCALE GENOMIC DNA]</scope>
    <source>
        <strain evidence="3">cv. G240</strain>
    </source>
</reference>
<accession>A0A7J7G0C3</accession>
<dbReference type="EMBL" id="JACBKZ010000014">
    <property type="protein sequence ID" value="KAF5933238.1"/>
    <property type="molecule type" value="Genomic_DNA"/>
</dbReference>
<feature type="region of interest" description="Disordered" evidence="1">
    <location>
        <begin position="1"/>
        <end position="113"/>
    </location>
</feature>
<evidence type="ECO:0000256" key="1">
    <source>
        <dbReference type="SAM" id="MobiDB-lite"/>
    </source>
</evidence>
<reference evidence="2 3" key="2">
    <citation type="submission" date="2020-07" db="EMBL/GenBank/DDBJ databases">
        <title>Genome assembly of wild tea tree DASZ reveals pedigree and selection history of tea varieties.</title>
        <authorList>
            <person name="Zhang W."/>
        </authorList>
    </citation>
    <scope>NUCLEOTIDE SEQUENCE [LARGE SCALE GENOMIC DNA]</scope>
    <source>
        <strain evidence="3">cv. G240</strain>
        <tissue evidence="2">Leaf</tissue>
    </source>
</reference>
<gene>
    <name evidence="2" type="ORF">HYC85_029409</name>
</gene>
<protein>
    <submittedName>
        <fullName evidence="2">Uncharacterized protein</fullName>
    </submittedName>
</protein>
<keyword evidence="3" id="KW-1185">Reference proteome</keyword>
<feature type="compositionally biased region" description="Basic and acidic residues" evidence="1">
    <location>
        <begin position="36"/>
        <end position="45"/>
    </location>
</feature>
<evidence type="ECO:0000313" key="2">
    <source>
        <dbReference type="EMBL" id="KAF5933238.1"/>
    </source>
</evidence>
<evidence type="ECO:0000313" key="3">
    <source>
        <dbReference type="Proteomes" id="UP000593564"/>
    </source>
</evidence>
<dbReference type="Proteomes" id="UP000593564">
    <property type="component" value="Unassembled WGS sequence"/>
</dbReference>
<dbReference type="AlphaFoldDB" id="A0A7J7G0C3"/>
<feature type="compositionally biased region" description="Acidic residues" evidence="1">
    <location>
        <begin position="46"/>
        <end position="65"/>
    </location>
</feature>
<sequence>MVRGKKQWLKPGDLRTKKLTKYEKQRNNAVQPKCATAREKEIRVEVDDDVEYNPSESEDDNDDESLGSFDREMAPGLRLRSHSRPLTPTPEERIDPPSEEVGTQPLPPHNVQPEDELAASSIVVPIPEQFRAPVRDNASKLVSKIGIELPDLCVRRWKKVNVADKEPMIQRLAFDLQGNRTDVAKALDTVWSTIEWFHL</sequence>
<feature type="compositionally biased region" description="Basic and acidic residues" evidence="1">
    <location>
        <begin position="12"/>
        <end position="26"/>
    </location>
</feature>